<feature type="domain" description="CAAX prenyl protease 2/Lysostaphin resistance protein A-like" evidence="2">
    <location>
        <begin position="163"/>
        <end position="260"/>
    </location>
</feature>
<feature type="transmembrane region" description="Helical" evidence="1">
    <location>
        <begin position="23"/>
        <end position="49"/>
    </location>
</feature>
<evidence type="ECO:0000313" key="4">
    <source>
        <dbReference type="Proteomes" id="UP000050509"/>
    </source>
</evidence>
<evidence type="ECO:0000256" key="1">
    <source>
        <dbReference type="SAM" id="Phobius"/>
    </source>
</evidence>
<dbReference type="PANTHER" id="PTHR36435:SF1">
    <property type="entry name" value="CAAX AMINO TERMINAL PROTEASE FAMILY PROTEIN"/>
    <property type="match status" value="1"/>
</dbReference>
<dbReference type="GO" id="GO:0004175">
    <property type="term" value="F:endopeptidase activity"/>
    <property type="evidence" value="ECO:0007669"/>
    <property type="project" value="UniProtKB-ARBA"/>
</dbReference>
<dbReference type="AlphaFoldDB" id="A0A0N8PT32"/>
<accession>A0A0N8PT32</accession>
<feature type="transmembrane region" description="Helical" evidence="1">
    <location>
        <begin position="199"/>
        <end position="218"/>
    </location>
</feature>
<feature type="transmembrane region" description="Helical" evidence="1">
    <location>
        <begin position="115"/>
        <end position="140"/>
    </location>
</feature>
<dbReference type="InterPro" id="IPR052710">
    <property type="entry name" value="CAAX_protease"/>
</dbReference>
<reference evidence="3 4" key="1">
    <citation type="submission" date="2015-09" db="EMBL/GenBank/DDBJ databases">
        <title>Draft genome sequence of Kouleothrix aurantiaca JCM 19913.</title>
        <authorList>
            <person name="Hemp J."/>
        </authorList>
    </citation>
    <scope>NUCLEOTIDE SEQUENCE [LARGE SCALE GENOMIC DNA]</scope>
    <source>
        <strain evidence="3 4">COM-B</strain>
    </source>
</reference>
<dbReference type="Pfam" id="PF02517">
    <property type="entry name" value="Rce1-like"/>
    <property type="match status" value="1"/>
</dbReference>
<dbReference type="EMBL" id="LJCR01000064">
    <property type="protein sequence ID" value="KPV54397.1"/>
    <property type="molecule type" value="Genomic_DNA"/>
</dbReference>
<keyword evidence="1" id="KW-0812">Transmembrane</keyword>
<dbReference type="GO" id="GO:0080120">
    <property type="term" value="P:CAAX-box protein maturation"/>
    <property type="evidence" value="ECO:0007669"/>
    <property type="project" value="UniProtKB-ARBA"/>
</dbReference>
<dbReference type="PANTHER" id="PTHR36435">
    <property type="entry name" value="SLR1288 PROTEIN"/>
    <property type="match status" value="1"/>
</dbReference>
<evidence type="ECO:0000313" key="3">
    <source>
        <dbReference type="EMBL" id="KPV54397.1"/>
    </source>
</evidence>
<protein>
    <recommendedName>
        <fullName evidence="2">CAAX prenyl protease 2/Lysostaphin resistance protein A-like domain-containing protein</fullName>
    </recommendedName>
</protein>
<keyword evidence="4" id="KW-1185">Reference proteome</keyword>
<gene>
    <name evidence="3" type="ORF">SE17_03995</name>
</gene>
<dbReference type="InterPro" id="IPR003675">
    <property type="entry name" value="Rce1/LyrA-like_dom"/>
</dbReference>
<name>A0A0N8PT32_9CHLR</name>
<sequence length="281" mass="30293">MQPVSPEPPAVGRRKWPLAGAMALDFVLALVAFVVLTLIVQLAFVGLRMAQQGLSLADLRDRLRDPGQALRLVGADGLFFTLLATNAAFVLITLIRLKWLRHESLREFGFQAPRVLRLIAIGVGVGVLSLFVNGLASQLMQSVTEMPDQAAQFPLCQGDYLGQALLLVGAAVLAPVGEEILFRGYIFNALRLNFANRPWGVPLAYIVSALLFASVHSLSVTRGLLALLVPIFLIGLLLAWTMHRTKSLLPCIIAHTINNGVALVFLVLCINTPGMAGCPAL</sequence>
<comment type="caution">
    <text evidence="3">The sequence shown here is derived from an EMBL/GenBank/DDBJ whole genome shotgun (WGS) entry which is preliminary data.</text>
</comment>
<feature type="transmembrane region" description="Helical" evidence="1">
    <location>
        <begin position="248"/>
        <end position="268"/>
    </location>
</feature>
<feature type="transmembrane region" description="Helical" evidence="1">
    <location>
        <begin position="160"/>
        <end position="178"/>
    </location>
</feature>
<keyword evidence="1" id="KW-0472">Membrane</keyword>
<keyword evidence="1" id="KW-1133">Transmembrane helix</keyword>
<dbReference type="Proteomes" id="UP000050509">
    <property type="component" value="Unassembled WGS sequence"/>
</dbReference>
<dbReference type="PATRIC" id="fig|186479.3.peg.9452"/>
<feature type="transmembrane region" description="Helical" evidence="1">
    <location>
        <begin position="224"/>
        <end position="241"/>
    </location>
</feature>
<proteinExistence type="predicted"/>
<organism evidence="3 4">
    <name type="scientific">Kouleothrix aurantiaca</name>
    <dbReference type="NCBI Taxonomy" id="186479"/>
    <lineage>
        <taxon>Bacteria</taxon>
        <taxon>Bacillati</taxon>
        <taxon>Chloroflexota</taxon>
        <taxon>Chloroflexia</taxon>
        <taxon>Chloroflexales</taxon>
        <taxon>Roseiflexineae</taxon>
        <taxon>Roseiflexaceae</taxon>
        <taxon>Kouleothrix</taxon>
    </lineage>
</organism>
<evidence type="ECO:0000259" key="2">
    <source>
        <dbReference type="Pfam" id="PF02517"/>
    </source>
</evidence>
<feature type="transmembrane region" description="Helical" evidence="1">
    <location>
        <begin position="69"/>
        <end position="94"/>
    </location>
</feature>